<feature type="chain" id="PRO_5045802417" evidence="1">
    <location>
        <begin position="25"/>
        <end position="275"/>
    </location>
</feature>
<sequence>MTAKNTNYSWLCLIAIVFSGSLVASEAAIQAAVDHPSRTEANTTRDNFRNPVATLHFFGVQPQHTVVEISPGAGWYTEILAPLLHDEGTLYAAHFPANSSSDFAQRSRAAFREKMASHPIYSRVQLSEFAPVEGVQIAPDNSADRVLTFRNLHNWYMQGGDDAMRVAFNHFYRALKPGGVLGVVEHRLPEDRRDSDWVNSGYFPQSLAIELATEAGFEFVGSSDVNANPRDTADHPRGVWTLPPSLRLGEQDRDRYLTIGESDRMTLKFRKPQQQ</sequence>
<dbReference type="EMBL" id="JAUZVY010000001">
    <property type="protein sequence ID" value="MDP4527909.1"/>
    <property type="molecule type" value="Genomic_DNA"/>
</dbReference>
<reference evidence="2 3" key="1">
    <citation type="submission" date="2023-08" db="EMBL/GenBank/DDBJ databases">
        <authorList>
            <person name="Joshi A."/>
            <person name="Thite S."/>
        </authorList>
    </citation>
    <scope>NUCLEOTIDE SEQUENCE [LARGE SCALE GENOMIC DNA]</scope>
    <source>
        <strain evidence="2 3">1E1</strain>
    </source>
</reference>
<feature type="signal peptide" evidence="1">
    <location>
        <begin position="1"/>
        <end position="24"/>
    </location>
</feature>
<proteinExistence type="predicted"/>
<dbReference type="InterPro" id="IPR016980">
    <property type="entry name" value="S-AdoMet-dep_MeTrfase_Alr7345"/>
</dbReference>
<evidence type="ECO:0000256" key="1">
    <source>
        <dbReference type="SAM" id="SignalP"/>
    </source>
</evidence>
<keyword evidence="1" id="KW-0732">Signal</keyword>
<keyword evidence="2" id="KW-0808">Transferase</keyword>
<dbReference type="PIRSF" id="PIRSF031679">
    <property type="entry name" value="Mtase_Alr7345_prd"/>
    <property type="match status" value="1"/>
</dbReference>
<evidence type="ECO:0000313" key="3">
    <source>
        <dbReference type="Proteomes" id="UP001236258"/>
    </source>
</evidence>
<protein>
    <submittedName>
        <fullName evidence="2">Methyltransferase</fullName>
    </submittedName>
</protein>
<evidence type="ECO:0000313" key="2">
    <source>
        <dbReference type="EMBL" id="MDP4527909.1"/>
    </source>
</evidence>
<comment type="caution">
    <text evidence="2">The sequence shown here is derived from an EMBL/GenBank/DDBJ whole genome shotgun (WGS) entry which is preliminary data.</text>
</comment>
<dbReference type="GO" id="GO:0032259">
    <property type="term" value="P:methylation"/>
    <property type="evidence" value="ECO:0007669"/>
    <property type="project" value="UniProtKB-KW"/>
</dbReference>
<dbReference type="Proteomes" id="UP001236258">
    <property type="component" value="Unassembled WGS sequence"/>
</dbReference>
<accession>A0ABT9GLT9</accession>
<keyword evidence="3" id="KW-1185">Reference proteome</keyword>
<dbReference type="SUPFAM" id="SSF53335">
    <property type="entry name" value="S-adenosyl-L-methionine-dependent methyltransferases"/>
    <property type="match status" value="1"/>
</dbReference>
<organism evidence="2 3">
    <name type="scientific">Alkalimonas delamerensis</name>
    <dbReference type="NCBI Taxonomy" id="265981"/>
    <lineage>
        <taxon>Bacteria</taxon>
        <taxon>Pseudomonadati</taxon>
        <taxon>Pseudomonadota</taxon>
        <taxon>Gammaproteobacteria</taxon>
        <taxon>Alkalimonas</taxon>
    </lineage>
</organism>
<dbReference type="Gene3D" id="3.40.50.150">
    <property type="entry name" value="Vaccinia Virus protein VP39"/>
    <property type="match status" value="1"/>
</dbReference>
<gene>
    <name evidence="2" type="ORF">Q3O59_02525</name>
</gene>
<dbReference type="RefSeq" id="WP_305944092.1">
    <property type="nucleotide sequence ID" value="NZ_JAUZVY010000001.1"/>
</dbReference>
<dbReference type="GO" id="GO:0008168">
    <property type="term" value="F:methyltransferase activity"/>
    <property type="evidence" value="ECO:0007669"/>
    <property type="project" value="UniProtKB-KW"/>
</dbReference>
<keyword evidence="2" id="KW-0489">Methyltransferase</keyword>
<dbReference type="InterPro" id="IPR029063">
    <property type="entry name" value="SAM-dependent_MTases_sf"/>
</dbReference>
<name>A0ABT9GLT9_9GAMM</name>